<organism evidence="4">
    <name type="scientific">Brugia pahangi</name>
    <name type="common">Filarial nematode worm</name>
    <dbReference type="NCBI Taxonomy" id="6280"/>
    <lineage>
        <taxon>Eukaryota</taxon>
        <taxon>Metazoa</taxon>
        <taxon>Ecdysozoa</taxon>
        <taxon>Nematoda</taxon>
        <taxon>Chromadorea</taxon>
        <taxon>Rhabditida</taxon>
        <taxon>Spirurina</taxon>
        <taxon>Spiruromorpha</taxon>
        <taxon>Filarioidea</taxon>
        <taxon>Onchocercidae</taxon>
        <taxon>Brugia</taxon>
    </lineage>
</organism>
<dbReference type="WBParaSite" id="BPAG_0000981201-mRNA-1">
    <property type="protein sequence ID" value="BPAG_0000981201-mRNA-1"/>
    <property type="gene ID" value="BPAG_0000981201"/>
</dbReference>
<evidence type="ECO:0000313" key="3">
    <source>
        <dbReference type="Proteomes" id="UP000278627"/>
    </source>
</evidence>
<protein>
    <submittedName>
        <fullName evidence="4">ML domain-containing protein</fullName>
    </submittedName>
</protein>
<dbReference type="PANTHER" id="PTHR35573">
    <property type="entry name" value="PROTEIN CBG22129"/>
    <property type="match status" value="1"/>
</dbReference>
<name>A0A0N4TMX1_BRUPA</name>
<feature type="chain" id="PRO_5043122101" evidence="1">
    <location>
        <begin position="18"/>
        <end position="177"/>
    </location>
</feature>
<feature type="signal peptide" evidence="1">
    <location>
        <begin position="1"/>
        <end position="17"/>
    </location>
</feature>
<accession>A0A0N4TMX1</accession>
<evidence type="ECO:0000256" key="1">
    <source>
        <dbReference type="SAM" id="SignalP"/>
    </source>
</evidence>
<dbReference type="Proteomes" id="UP000278627">
    <property type="component" value="Unassembled WGS sequence"/>
</dbReference>
<keyword evidence="3" id="KW-1185">Reference proteome</keyword>
<proteinExistence type="predicted"/>
<gene>
    <name evidence="2" type="ORF">BPAG_LOCUS9774</name>
</gene>
<reference evidence="4" key="1">
    <citation type="submission" date="2017-02" db="UniProtKB">
        <authorList>
            <consortium name="WormBaseParasite"/>
        </authorList>
    </citation>
    <scope>IDENTIFICATION</scope>
</reference>
<dbReference type="EMBL" id="UZAD01013164">
    <property type="protein sequence ID" value="VDN90960.1"/>
    <property type="molecule type" value="Genomic_DNA"/>
</dbReference>
<dbReference type="PANTHER" id="PTHR35573:SF3">
    <property type="entry name" value="ML DOMAIN-CONTAINING PROTEIN"/>
    <property type="match status" value="1"/>
</dbReference>
<reference evidence="2 3" key="2">
    <citation type="submission" date="2018-11" db="EMBL/GenBank/DDBJ databases">
        <authorList>
            <consortium name="Pathogen Informatics"/>
        </authorList>
    </citation>
    <scope>NUCLEOTIDE SEQUENCE [LARGE SCALE GENOMIC DNA]</scope>
</reference>
<sequence length="177" mass="20247">MLVRLVIIISMAQLAAATKFPNGTDTKMNFFSCGPMNTIAVSSIELFDRNGLAMYPIRLEDLATVKLKSYNNGNMIEKDKVNVEVYAYMENDGTWTWRNIIPEPFRFLLFNIDGCKMAHNCPLTKGDLELTLPLNLYKYAILFKFIDKTLAHQFIIKLYDAGSRQEVSCEIIQFNLV</sequence>
<keyword evidence="1" id="KW-0732">Signal</keyword>
<evidence type="ECO:0000313" key="4">
    <source>
        <dbReference type="WBParaSite" id="BPAG_0000981201-mRNA-1"/>
    </source>
</evidence>
<evidence type="ECO:0000313" key="2">
    <source>
        <dbReference type="EMBL" id="VDN90960.1"/>
    </source>
</evidence>
<dbReference type="AlphaFoldDB" id="A0A0N4TMX1"/>